<keyword evidence="3" id="KW-0677">Repeat</keyword>
<dbReference type="InterPro" id="IPR006674">
    <property type="entry name" value="HD_domain"/>
</dbReference>
<keyword evidence="12" id="KW-1185">Reference proteome</keyword>
<dbReference type="GO" id="GO:0008773">
    <property type="term" value="F:[protein-PII] uridylyltransferase activity"/>
    <property type="evidence" value="ECO:0007669"/>
    <property type="project" value="UniProtKB-UniRule"/>
</dbReference>
<feature type="region of interest" description="Uridylyltransferase" evidence="7">
    <location>
        <begin position="1"/>
        <end position="298"/>
    </location>
</feature>
<dbReference type="STRING" id="1798228.SAMN05216574_105231"/>
<organism evidence="11 12">
    <name type="scientific">Blastococcus tunisiensis</name>
    <dbReference type="NCBI Taxonomy" id="1798228"/>
    <lineage>
        <taxon>Bacteria</taxon>
        <taxon>Bacillati</taxon>
        <taxon>Actinomycetota</taxon>
        <taxon>Actinomycetes</taxon>
        <taxon>Geodermatophilales</taxon>
        <taxon>Geodermatophilaceae</taxon>
        <taxon>Blastococcus</taxon>
    </lineage>
</organism>
<dbReference type="CDD" id="cd05401">
    <property type="entry name" value="NT_GlnE_GlnD_like"/>
    <property type="match status" value="1"/>
</dbReference>
<dbReference type="PANTHER" id="PTHR47320">
    <property type="entry name" value="BIFUNCTIONAL URIDYLYLTRANSFERASE/URIDYLYL-REMOVING ENZYME"/>
    <property type="match status" value="1"/>
</dbReference>
<dbReference type="EC" id="2.7.7.59" evidence="7"/>
<dbReference type="PROSITE" id="PS51831">
    <property type="entry name" value="HD"/>
    <property type="match status" value="1"/>
</dbReference>
<dbReference type="EMBL" id="FOND01000005">
    <property type="protein sequence ID" value="SFE73563.1"/>
    <property type="molecule type" value="Genomic_DNA"/>
</dbReference>
<feature type="domain" description="HD" evidence="10">
    <location>
        <begin position="413"/>
        <end position="514"/>
    </location>
</feature>
<feature type="domain" description="ACT" evidence="9">
    <location>
        <begin position="709"/>
        <end position="788"/>
    </location>
</feature>
<gene>
    <name evidence="7" type="primary">glnD</name>
    <name evidence="11" type="ORF">SAMN05216574_105231</name>
</gene>
<evidence type="ECO:0000259" key="10">
    <source>
        <dbReference type="PROSITE" id="PS51831"/>
    </source>
</evidence>
<dbReference type="OrthoDB" id="9758038at2"/>
<dbReference type="InterPro" id="IPR002912">
    <property type="entry name" value="ACT_dom"/>
</dbReference>
<dbReference type="PANTHER" id="PTHR47320:SF1">
    <property type="entry name" value="BIFUNCTIONAL URIDYLYLTRANSFERASE_URIDYLYL-REMOVING ENZYME"/>
    <property type="match status" value="1"/>
</dbReference>
<dbReference type="Pfam" id="PF08335">
    <property type="entry name" value="GlnD_UR_UTase"/>
    <property type="match status" value="1"/>
</dbReference>
<dbReference type="Pfam" id="PF01966">
    <property type="entry name" value="HD"/>
    <property type="match status" value="1"/>
</dbReference>
<protein>
    <recommendedName>
        <fullName evidence="7">Bifunctional uridylyltransferase/uridylyl-removing enzyme</fullName>
        <shortName evidence="7">UTase/UR</shortName>
    </recommendedName>
    <alternativeName>
        <fullName evidence="7">Bifunctional [protein-PII] modification enzyme</fullName>
    </alternativeName>
    <alternativeName>
        <fullName evidence="7">Bifunctional nitrogen sensor protein</fullName>
    </alternativeName>
    <domain>
        <recommendedName>
            <fullName evidence="7">[Protein-PII] uridylyltransferase</fullName>
            <shortName evidence="7">PII uridylyltransferase</shortName>
            <shortName evidence="7">UTase</shortName>
            <ecNumber evidence="7">2.7.7.59</ecNumber>
        </recommendedName>
    </domain>
    <domain>
        <recommendedName>
            <fullName evidence="7">[Protein-PII]-UMP uridylyl-removing enzyme</fullName>
            <shortName evidence="7">UR</shortName>
            <ecNumber evidence="7">3.1.4.-</ecNumber>
        </recommendedName>
    </domain>
</protein>
<evidence type="ECO:0000259" key="9">
    <source>
        <dbReference type="PROSITE" id="PS51671"/>
    </source>
</evidence>
<dbReference type="PROSITE" id="PS51671">
    <property type="entry name" value="ACT"/>
    <property type="match status" value="2"/>
</dbReference>
<dbReference type="GO" id="GO:0008081">
    <property type="term" value="F:phosphoric diester hydrolase activity"/>
    <property type="evidence" value="ECO:0007669"/>
    <property type="project" value="UniProtKB-UniRule"/>
</dbReference>
<comment type="function">
    <text evidence="7">Modifies, by uridylylation and deuridylylation, the PII regulatory proteins (GlnB and homologs), in response to the nitrogen status of the cell that GlnD senses through the glutamine level. Under low glutamine levels, catalyzes the conversion of the PII proteins and UTP to PII-UMP and PPi, while under higher glutamine levels, GlnD hydrolyzes PII-UMP to PII and UMP (deuridylylation). Thus, controls uridylylation state and activity of the PII proteins, and plays an important role in the regulation of nitrogen metabolism.</text>
</comment>
<keyword evidence="4 7" id="KW-0378">Hydrolase</keyword>
<evidence type="ECO:0000256" key="3">
    <source>
        <dbReference type="ARBA" id="ARBA00022737"/>
    </source>
</evidence>
<evidence type="ECO:0000256" key="4">
    <source>
        <dbReference type="ARBA" id="ARBA00022801"/>
    </source>
</evidence>
<dbReference type="CDD" id="cd00077">
    <property type="entry name" value="HDc"/>
    <property type="match status" value="1"/>
</dbReference>
<dbReference type="CDD" id="cd04899">
    <property type="entry name" value="ACT_ACR-UUR-like_2"/>
    <property type="match status" value="1"/>
</dbReference>
<dbReference type="GO" id="GO:0006808">
    <property type="term" value="P:regulation of nitrogen utilization"/>
    <property type="evidence" value="ECO:0007669"/>
    <property type="project" value="UniProtKB-UniRule"/>
</dbReference>
<evidence type="ECO:0000256" key="1">
    <source>
        <dbReference type="ARBA" id="ARBA00022679"/>
    </source>
</evidence>
<dbReference type="HAMAP" id="MF_00277">
    <property type="entry name" value="PII_uridylyl_transf"/>
    <property type="match status" value="1"/>
</dbReference>
<evidence type="ECO:0000256" key="7">
    <source>
        <dbReference type="HAMAP-Rule" id="MF_00277"/>
    </source>
</evidence>
<name>A0A1I2D0J9_9ACTN</name>
<feature type="domain" description="ACT" evidence="9">
    <location>
        <begin position="601"/>
        <end position="681"/>
    </location>
</feature>
<comment type="caution">
    <text evidence="7">Lacks conserved residue(s) required for the propagation of feature annotation.</text>
</comment>
<accession>A0A1I2D0J9</accession>
<evidence type="ECO:0000256" key="2">
    <source>
        <dbReference type="ARBA" id="ARBA00022695"/>
    </source>
</evidence>
<evidence type="ECO:0000313" key="12">
    <source>
        <dbReference type="Proteomes" id="UP000198589"/>
    </source>
</evidence>
<dbReference type="SUPFAM" id="SSF81301">
    <property type="entry name" value="Nucleotidyltransferase"/>
    <property type="match status" value="1"/>
</dbReference>
<keyword evidence="5 7" id="KW-0460">Magnesium</keyword>
<dbReference type="SUPFAM" id="SSF109604">
    <property type="entry name" value="HD-domain/PDEase-like"/>
    <property type="match status" value="1"/>
</dbReference>
<evidence type="ECO:0000256" key="8">
    <source>
        <dbReference type="SAM" id="MobiDB-lite"/>
    </source>
</evidence>
<dbReference type="NCBIfam" id="NF002895">
    <property type="entry name" value="PRK03381.1"/>
    <property type="match status" value="1"/>
</dbReference>
<dbReference type="EC" id="3.1.4.-" evidence="7"/>
<comment type="catalytic activity">
    <reaction evidence="7">
        <text>[protein-PII]-L-tyrosine + UTP = [protein-PII]-uridylyl-L-tyrosine + diphosphate</text>
        <dbReference type="Rhea" id="RHEA:13673"/>
        <dbReference type="Rhea" id="RHEA-COMP:12147"/>
        <dbReference type="Rhea" id="RHEA-COMP:12148"/>
        <dbReference type="ChEBI" id="CHEBI:33019"/>
        <dbReference type="ChEBI" id="CHEBI:46398"/>
        <dbReference type="ChEBI" id="CHEBI:46858"/>
        <dbReference type="ChEBI" id="CHEBI:90602"/>
        <dbReference type="EC" id="2.7.7.59"/>
    </reaction>
</comment>
<keyword evidence="1 7" id="KW-0808">Transferase</keyword>
<dbReference type="PIRSF" id="PIRSF006288">
    <property type="entry name" value="PII_uridyltransf"/>
    <property type="match status" value="1"/>
</dbReference>
<dbReference type="InterPro" id="IPR043519">
    <property type="entry name" value="NT_sf"/>
</dbReference>
<dbReference type="Proteomes" id="UP000198589">
    <property type="component" value="Unassembled WGS sequence"/>
</dbReference>
<comment type="similarity">
    <text evidence="7">Belongs to the GlnD family.</text>
</comment>
<reference evidence="12" key="1">
    <citation type="submission" date="2016-10" db="EMBL/GenBank/DDBJ databases">
        <authorList>
            <person name="Varghese N."/>
            <person name="Submissions S."/>
        </authorList>
    </citation>
    <scope>NUCLEOTIDE SEQUENCE [LARGE SCALE GENOMIC DNA]</scope>
    <source>
        <strain evidence="12">DSM 46838</strain>
    </source>
</reference>
<evidence type="ECO:0000313" key="11">
    <source>
        <dbReference type="EMBL" id="SFE73563.1"/>
    </source>
</evidence>
<comment type="catalytic activity">
    <reaction evidence="7">
        <text>[protein-PII]-uridylyl-L-tyrosine + H2O = [protein-PII]-L-tyrosine + UMP + H(+)</text>
        <dbReference type="Rhea" id="RHEA:48600"/>
        <dbReference type="Rhea" id="RHEA-COMP:12147"/>
        <dbReference type="Rhea" id="RHEA-COMP:12148"/>
        <dbReference type="ChEBI" id="CHEBI:15377"/>
        <dbReference type="ChEBI" id="CHEBI:15378"/>
        <dbReference type="ChEBI" id="CHEBI:46858"/>
        <dbReference type="ChEBI" id="CHEBI:57865"/>
        <dbReference type="ChEBI" id="CHEBI:90602"/>
    </reaction>
</comment>
<evidence type="ECO:0000256" key="6">
    <source>
        <dbReference type="ARBA" id="ARBA00023268"/>
    </source>
</evidence>
<keyword evidence="6 7" id="KW-0511">Multifunctional enzyme</keyword>
<dbReference type="RefSeq" id="WP_092196484.1">
    <property type="nucleotide sequence ID" value="NZ_FOND01000005.1"/>
</dbReference>
<dbReference type="InterPro" id="IPR013546">
    <property type="entry name" value="PII_UdlTrfase/GS_AdlTrfase"/>
</dbReference>
<comment type="domain">
    <text evidence="7">Has four distinct domains: an N-terminal nucleotidyltransferase (NT) domain responsible for UTase activity, a central HD domain that encodes UR activity, and two C-terminal ACT domains that seem to have a role in glutamine sensing.</text>
</comment>
<feature type="region of interest" description="Disordered" evidence="8">
    <location>
        <begin position="30"/>
        <end position="50"/>
    </location>
</feature>
<evidence type="ECO:0000256" key="5">
    <source>
        <dbReference type="ARBA" id="ARBA00022842"/>
    </source>
</evidence>
<dbReference type="InterPro" id="IPR010043">
    <property type="entry name" value="UTase/UR"/>
</dbReference>
<dbReference type="SUPFAM" id="SSF55021">
    <property type="entry name" value="ACT-like"/>
    <property type="match status" value="2"/>
</dbReference>
<dbReference type="InterPro" id="IPR003607">
    <property type="entry name" value="HD/PDEase_dom"/>
</dbReference>
<dbReference type="InterPro" id="IPR045865">
    <property type="entry name" value="ACT-like_dom_sf"/>
</dbReference>
<dbReference type="AlphaFoldDB" id="A0A1I2D0J9"/>
<proteinExistence type="inferred from homology"/>
<sequence>MLDLEALPGLARADRARAVDTWLGGLLADAVAGTPPPKQRRGGPPPRTGTEGVALVAVGSLGRRELPPQGDLDLVLVHEGRPEIAAIADALWYPVWDTGLRLDHSVRSVPDAVSVGSTDVKAGLGLLDARLVAGDADLAARLRTATLASWRQAASRLLPQLRDLRRDRARLVGELAFLLEPDLKEAYGGLREGQVLRAVAAAQLGDEPGAELEQAYAFLLDVRDELRRRTGRPHDVLVRQEQRPVAVALGLADEDALLREVSLAGRRLAFVADETWRRVEAALVRRPRARYRRVRREPLAEGVVRQGDEVVLAQGAKPALDPGLLLRAAAAAARADLRLSPYTLKVLAVHSPPVPEPWPAEIRWSFLRLLASGRAAVAVLEQLDQEGLLARLIPEWNRIRSLPQRHPWHRFTVDRHLVEAAAAAAELTRDVDRPDLLLVAALLHDIGKGWPGDHSEVGEPIAAEIGARMGFAGPDVAVLATLVRHHLLLPATATRRDIDDPATIDRVAATIGHDPAVLQLLHALAQADGAATSASAWSPWKAHLVAALVARVQAKLGGPASPDPEPVLHPSEAQVIARPLGIAGAEGAVTVGIEDVADGQQVTIGAPDRPGLLSTCAGVLALNQLDVRAAKLSVTDGYGTSVFAVRPRFGRAPVPEILADAVRAALEGTLPLADRLRQREADYRQDGGRTAPPRISWHNGEVSGAATGIVEVRATDRAGLLYRLSAAIAGEGLDVTSARIETLGADAVDCFYVCNPSGSPVEPEQRRRVDAALVSATVGSEGADGLRPADTPGRFR</sequence>
<dbReference type="Gene3D" id="1.10.3090.10">
    <property type="entry name" value="cca-adding enzyme, domain 2"/>
    <property type="match status" value="1"/>
</dbReference>
<comment type="activity regulation">
    <text evidence="7">Uridylyltransferase (UTase) activity is inhibited by glutamine, while glutamine activates uridylyl-removing (UR) activity.</text>
</comment>
<comment type="cofactor">
    <cofactor evidence="7">
        <name>Mg(2+)</name>
        <dbReference type="ChEBI" id="CHEBI:18420"/>
    </cofactor>
</comment>
<dbReference type="SMART" id="SM00471">
    <property type="entry name" value="HDc"/>
    <property type="match status" value="1"/>
</dbReference>
<keyword evidence="2 7" id="KW-0548">Nucleotidyltransferase</keyword>